<dbReference type="PANTHER" id="PTHR30250:SF11">
    <property type="entry name" value="O-ANTIGEN TRANSPORTER-RELATED"/>
    <property type="match status" value="1"/>
</dbReference>
<evidence type="ECO:0000256" key="5">
    <source>
        <dbReference type="ARBA" id="ARBA00023136"/>
    </source>
</evidence>
<dbReference type="GO" id="GO:0005886">
    <property type="term" value="C:plasma membrane"/>
    <property type="evidence" value="ECO:0007669"/>
    <property type="project" value="UniProtKB-SubCell"/>
</dbReference>
<evidence type="ECO:0000256" key="7">
    <source>
        <dbReference type="SAM" id="Phobius"/>
    </source>
</evidence>
<feature type="transmembrane region" description="Helical" evidence="7">
    <location>
        <begin position="94"/>
        <end position="112"/>
    </location>
</feature>
<dbReference type="Proteomes" id="UP000676325">
    <property type="component" value="Unassembled WGS sequence"/>
</dbReference>
<evidence type="ECO:0000313" key="9">
    <source>
        <dbReference type="Proteomes" id="UP000676325"/>
    </source>
</evidence>
<evidence type="ECO:0000313" key="8">
    <source>
        <dbReference type="EMBL" id="MBR7827364.1"/>
    </source>
</evidence>
<protein>
    <submittedName>
        <fullName evidence="8">Uncharacterized protein</fullName>
    </submittedName>
</protein>
<dbReference type="PANTHER" id="PTHR30250">
    <property type="entry name" value="PST FAMILY PREDICTED COLANIC ACID TRANSPORTER"/>
    <property type="match status" value="1"/>
</dbReference>
<gene>
    <name evidence="8" type="ORF">KDK95_13685</name>
</gene>
<name>A0A941EE39_9ACTN</name>
<feature type="transmembrane region" description="Helical" evidence="7">
    <location>
        <begin position="12"/>
        <end position="37"/>
    </location>
</feature>
<evidence type="ECO:0000256" key="3">
    <source>
        <dbReference type="ARBA" id="ARBA00022692"/>
    </source>
</evidence>
<comment type="caution">
    <text evidence="8">The sequence shown here is derived from an EMBL/GenBank/DDBJ whole genome shotgun (WGS) entry which is preliminary data.</text>
</comment>
<dbReference type="InterPro" id="IPR050833">
    <property type="entry name" value="Poly_Biosynth_Transport"/>
</dbReference>
<dbReference type="AlphaFoldDB" id="A0A941EE39"/>
<feature type="transmembrane region" description="Helical" evidence="7">
    <location>
        <begin position="150"/>
        <end position="173"/>
    </location>
</feature>
<feature type="transmembrane region" description="Helical" evidence="7">
    <location>
        <begin position="179"/>
        <end position="200"/>
    </location>
</feature>
<dbReference type="EMBL" id="JAGSOH010000033">
    <property type="protein sequence ID" value="MBR7827364.1"/>
    <property type="molecule type" value="Genomic_DNA"/>
</dbReference>
<proteinExistence type="predicted"/>
<keyword evidence="9" id="KW-1185">Reference proteome</keyword>
<evidence type="ECO:0000256" key="2">
    <source>
        <dbReference type="ARBA" id="ARBA00022475"/>
    </source>
</evidence>
<feature type="region of interest" description="Disordered" evidence="6">
    <location>
        <begin position="442"/>
        <end position="461"/>
    </location>
</feature>
<feature type="transmembrane region" description="Helical" evidence="7">
    <location>
        <begin position="410"/>
        <end position="432"/>
    </location>
</feature>
<evidence type="ECO:0000256" key="6">
    <source>
        <dbReference type="SAM" id="MobiDB-lite"/>
    </source>
</evidence>
<dbReference type="RefSeq" id="WP_212518510.1">
    <property type="nucleotide sequence ID" value="NZ_JAGSOH010000033.1"/>
</dbReference>
<keyword evidence="4 7" id="KW-1133">Transmembrane helix</keyword>
<feature type="transmembrane region" description="Helical" evidence="7">
    <location>
        <begin position="317"/>
        <end position="342"/>
    </location>
</feature>
<evidence type="ECO:0000256" key="1">
    <source>
        <dbReference type="ARBA" id="ARBA00004651"/>
    </source>
</evidence>
<keyword evidence="3 7" id="KW-0812">Transmembrane</keyword>
<comment type="subcellular location">
    <subcellularLocation>
        <location evidence="1">Cell membrane</location>
        <topology evidence="1">Multi-pass membrane protein</topology>
    </subcellularLocation>
</comment>
<evidence type="ECO:0000256" key="4">
    <source>
        <dbReference type="ARBA" id="ARBA00022989"/>
    </source>
</evidence>
<keyword evidence="2" id="KW-1003">Cell membrane</keyword>
<keyword evidence="5 7" id="KW-0472">Membrane</keyword>
<feature type="transmembrane region" description="Helical" evidence="7">
    <location>
        <begin position="118"/>
        <end position="138"/>
    </location>
</feature>
<organism evidence="8 9">
    <name type="scientific">Actinospica acidithermotolerans</name>
    <dbReference type="NCBI Taxonomy" id="2828514"/>
    <lineage>
        <taxon>Bacteria</taxon>
        <taxon>Bacillati</taxon>
        <taxon>Actinomycetota</taxon>
        <taxon>Actinomycetes</taxon>
        <taxon>Catenulisporales</taxon>
        <taxon>Actinospicaceae</taxon>
        <taxon>Actinospica</taxon>
    </lineage>
</organism>
<feature type="transmembrane region" description="Helical" evidence="7">
    <location>
        <begin position="385"/>
        <end position="404"/>
    </location>
</feature>
<reference evidence="8" key="1">
    <citation type="submission" date="2021-04" db="EMBL/GenBank/DDBJ databases">
        <title>Genome based classification of Actinospica acidithermotolerans sp. nov., an actinobacterium isolated from an Indonesian hot spring.</title>
        <authorList>
            <person name="Kusuma A.B."/>
            <person name="Putra K.E."/>
            <person name="Nafisah S."/>
            <person name="Loh J."/>
            <person name="Nouioui I."/>
            <person name="Goodfellow M."/>
        </authorList>
    </citation>
    <scope>NUCLEOTIDE SEQUENCE</scope>
    <source>
        <strain evidence="8">MGRD01-02</strain>
    </source>
</reference>
<feature type="transmembrane region" description="Helical" evidence="7">
    <location>
        <begin position="43"/>
        <end position="65"/>
    </location>
</feature>
<accession>A0A941EE39</accession>
<feature type="transmembrane region" description="Helical" evidence="7">
    <location>
        <begin position="354"/>
        <end position="373"/>
    </location>
</feature>
<sequence length="461" mass="49110">MRRILDFLRRPTIFLAVGLIVSAFSGSVYLLIVNLAFHDNGNYVLALQGLNTLLAAISTGVMSGIEQEMVRAVSRAIVHRLPTAPVIRRQVKQAAWFVGVTIAGCLVLSPVLTKHFLAGSWVMYIELMIGLLGAVVSFQVRGTLSGKQDFHVFSITLLVESFTRMLPCALLLVAGNKDLWLYGLFFALGPVFSAVVGIVLPRIWHRPQYDGFGGDDTGEPSTAAEESGGRAAANLGLLTGATLASQLLLNAVSLLVIARYSNSHDKQTVDLAAAINSAVGLARIGIVALLPIQTPLLPKLTTAAERGDVAEVRRKTLLLVAICAGIGLAAVLVCATIGPWVMSEIMHALADLPRWFLAAFAGATMFMMIAMILQPGLIAMNRHKSVMIGWTLGIVATVPVFLVNGDILKVTAVGAIVGPLVTSIFLAIDLWWSMRHRAAATPAPLDTSSSPDPDPATSTLH</sequence>